<dbReference type="EMBL" id="VUNL01000005">
    <property type="protein sequence ID" value="MSV24683.1"/>
    <property type="molecule type" value="Genomic_DNA"/>
</dbReference>
<feature type="chain" id="PRO_5039534041" evidence="1">
    <location>
        <begin position="24"/>
        <end position="136"/>
    </location>
</feature>
<evidence type="ECO:0000256" key="1">
    <source>
        <dbReference type="SAM" id="SignalP"/>
    </source>
</evidence>
<gene>
    <name evidence="2" type="ORF">FYJ78_05695</name>
</gene>
<comment type="caution">
    <text evidence="2">The sequence shown here is derived from an EMBL/GenBank/DDBJ whole genome shotgun (WGS) entry which is preliminary data.</text>
</comment>
<organism evidence="2 3">
    <name type="scientific">Selenomonas montiformis</name>
    <dbReference type="NCBI Taxonomy" id="2652285"/>
    <lineage>
        <taxon>Bacteria</taxon>
        <taxon>Bacillati</taxon>
        <taxon>Bacillota</taxon>
        <taxon>Negativicutes</taxon>
        <taxon>Selenomonadales</taxon>
        <taxon>Selenomonadaceae</taxon>
        <taxon>Selenomonas</taxon>
    </lineage>
</organism>
<evidence type="ECO:0000313" key="2">
    <source>
        <dbReference type="EMBL" id="MSV24683.1"/>
    </source>
</evidence>
<protein>
    <submittedName>
        <fullName evidence="2">Uncharacterized protein</fullName>
    </submittedName>
</protein>
<name>A0A6I2UR69_9FIRM</name>
<reference evidence="2 3" key="1">
    <citation type="submission" date="2019-08" db="EMBL/GenBank/DDBJ databases">
        <title>In-depth cultivation of the pig gut microbiome towards novel bacterial diversity and tailored functional studies.</title>
        <authorList>
            <person name="Wylensek D."/>
            <person name="Hitch T.C.A."/>
            <person name="Clavel T."/>
        </authorList>
    </citation>
    <scope>NUCLEOTIDE SEQUENCE [LARGE SCALE GENOMIC DNA]</scope>
    <source>
        <strain evidence="3">WCA-380-WT-3B3</strain>
    </source>
</reference>
<keyword evidence="1" id="KW-0732">Signal</keyword>
<feature type="signal peptide" evidence="1">
    <location>
        <begin position="1"/>
        <end position="23"/>
    </location>
</feature>
<dbReference type="RefSeq" id="WP_154620451.1">
    <property type="nucleotide sequence ID" value="NZ_CBCTNG010000007.1"/>
</dbReference>
<dbReference type="AlphaFoldDB" id="A0A6I2UR69"/>
<evidence type="ECO:0000313" key="3">
    <source>
        <dbReference type="Proteomes" id="UP000430222"/>
    </source>
</evidence>
<accession>A0A6I2UR69</accession>
<keyword evidence="3" id="KW-1185">Reference proteome</keyword>
<dbReference type="Proteomes" id="UP000430222">
    <property type="component" value="Unassembled WGS sequence"/>
</dbReference>
<sequence length="136" mass="15458">MSLRRITMLVLALLLVMSPFCLAGENIQFVDANGATGYYVDVNTISYETETEGEHSSEVVSARVLVVKARQNRRFIYDIRFNREKSTYQILSSVVQTYDTKEVVESHSGMAPPAPYSLTSPMHTIVDFIYEQPRKQ</sequence>
<proteinExistence type="predicted"/>